<evidence type="ECO:0000313" key="2">
    <source>
        <dbReference type="EMBL" id="SDL75713.1"/>
    </source>
</evidence>
<dbReference type="SUPFAM" id="SSF54427">
    <property type="entry name" value="NTF2-like"/>
    <property type="match status" value="1"/>
</dbReference>
<name>A0A1G9MNP7_9ACTN</name>
<dbReference type="EMBL" id="FNHE01000002">
    <property type="protein sequence ID" value="SDL75713.1"/>
    <property type="molecule type" value="Genomic_DNA"/>
</dbReference>
<dbReference type="Proteomes" id="UP000198680">
    <property type="component" value="Unassembled WGS sequence"/>
</dbReference>
<organism evidence="2 3">
    <name type="scientific">Geodermatophilus siccatus</name>
    <dbReference type="NCBI Taxonomy" id="1137991"/>
    <lineage>
        <taxon>Bacteria</taxon>
        <taxon>Bacillati</taxon>
        <taxon>Actinomycetota</taxon>
        <taxon>Actinomycetes</taxon>
        <taxon>Geodermatophilales</taxon>
        <taxon>Geodermatophilaceae</taxon>
        <taxon>Geodermatophilus</taxon>
    </lineage>
</organism>
<dbReference type="PANTHER" id="PTHR41252">
    <property type="entry name" value="BLR2505 PROTEIN"/>
    <property type="match status" value="1"/>
</dbReference>
<dbReference type="RefSeq" id="WP_175479398.1">
    <property type="nucleotide sequence ID" value="NZ_FNHE01000002.1"/>
</dbReference>
<feature type="domain" description="SnoaL-like" evidence="1">
    <location>
        <begin position="9"/>
        <end position="115"/>
    </location>
</feature>
<dbReference type="InterPro" id="IPR037401">
    <property type="entry name" value="SnoaL-like"/>
</dbReference>
<dbReference type="Pfam" id="PF12680">
    <property type="entry name" value="SnoaL_2"/>
    <property type="match status" value="1"/>
</dbReference>
<accession>A0A1G9MNP7</accession>
<sequence>MRTNRQIVADAFEAWSRGERYVSSIFADEMTWEIVGRSRASGTYGSAREFSDEVLHPFGARFRPDAPFRPVTIRGIYADGDTVIVLWDGEGTTTAGTTYRNTYAWFMTLRGGKVIDGTAFYDSIAFDELWENVPPDGPRAT</sequence>
<gene>
    <name evidence="2" type="ORF">SAMN05660642_00712</name>
</gene>
<evidence type="ECO:0000313" key="3">
    <source>
        <dbReference type="Proteomes" id="UP000198680"/>
    </source>
</evidence>
<protein>
    <recommendedName>
        <fullName evidence="1">SnoaL-like domain-containing protein</fullName>
    </recommendedName>
</protein>
<dbReference type="InterPro" id="IPR032710">
    <property type="entry name" value="NTF2-like_dom_sf"/>
</dbReference>
<reference evidence="3" key="1">
    <citation type="submission" date="2016-10" db="EMBL/GenBank/DDBJ databases">
        <authorList>
            <person name="Varghese N."/>
            <person name="Submissions S."/>
        </authorList>
    </citation>
    <scope>NUCLEOTIDE SEQUENCE [LARGE SCALE GENOMIC DNA]</scope>
    <source>
        <strain evidence="3">DSM 45419</strain>
    </source>
</reference>
<proteinExistence type="predicted"/>
<keyword evidence="3" id="KW-1185">Reference proteome</keyword>
<dbReference type="AlphaFoldDB" id="A0A1G9MNP7"/>
<evidence type="ECO:0000259" key="1">
    <source>
        <dbReference type="Pfam" id="PF12680"/>
    </source>
</evidence>
<dbReference type="Gene3D" id="3.10.450.50">
    <property type="match status" value="1"/>
</dbReference>
<dbReference type="PANTHER" id="PTHR41252:SF1">
    <property type="entry name" value="BLR2505 PROTEIN"/>
    <property type="match status" value="1"/>
</dbReference>